<keyword evidence="5" id="KW-1185">Reference proteome</keyword>
<dbReference type="KEGG" id="elio:KO353_08390"/>
<evidence type="ECO:0000256" key="2">
    <source>
        <dbReference type="SAM" id="Phobius"/>
    </source>
</evidence>
<proteinExistence type="predicted"/>
<dbReference type="PANTHER" id="PTHR36698:SF3">
    <property type="entry name" value="ABC-TYPE TRANSPORT AUXILIARY LIPOPROTEIN COMPONENT DOMAIN-CONTAINING PROTEIN"/>
    <property type="match status" value="1"/>
</dbReference>
<feature type="domain" description="Mce/MlaD" evidence="3">
    <location>
        <begin position="37"/>
        <end position="138"/>
    </location>
</feature>
<evidence type="ECO:0000256" key="1">
    <source>
        <dbReference type="SAM" id="MobiDB-lite"/>
    </source>
</evidence>
<feature type="region of interest" description="Disordered" evidence="1">
    <location>
        <begin position="324"/>
        <end position="346"/>
    </location>
</feature>
<keyword evidence="2" id="KW-0472">Membrane</keyword>
<dbReference type="PANTHER" id="PTHR36698">
    <property type="entry name" value="BLL5892 PROTEIN"/>
    <property type="match status" value="1"/>
</dbReference>
<dbReference type="AlphaFoldDB" id="A0A975TZI9"/>
<name>A0A975TZI9_9PROT</name>
<dbReference type="Proteomes" id="UP000694001">
    <property type="component" value="Chromosome"/>
</dbReference>
<evidence type="ECO:0000313" key="5">
    <source>
        <dbReference type="Proteomes" id="UP000694001"/>
    </source>
</evidence>
<keyword evidence="2" id="KW-0812">Transmembrane</keyword>
<dbReference type="Pfam" id="PF02470">
    <property type="entry name" value="MlaD"/>
    <property type="match status" value="1"/>
</dbReference>
<dbReference type="EMBL" id="CP076448">
    <property type="protein sequence ID" value="QXM23369.1"/>
    <property type="molecule type" value="Genomic_DNA"/>
</dbReference>
<reference evidence="4" key="1">
    <citation type="submission" date="2021-06" db="EMBL/GenBank/DDBJ databases">
        <title>Elioraea tepida, sp. nov., a moderately thermophilic aerobic anoxygenic phototrophic bacterium isolated from an alkaline siliceous hot spring mat community in Yellowstone National Park, WY, USA.</title>
        <authorList>
            <person name="Saini M.K."/>
            <person name="Yoshida S."/>
            <person name="Sebastian A."/>
            <person name="Hirose S."/>
            <person name="Hara E."/>
            <person name="Tamaki H."/>
            <person name="Soulier N.T."/>
            <person name="Albert I."/>
            <person name="Hanada S."/>
            <person name="Bryant D.A."/>
            <person name="Tank M."/>
        </authorList>
    </citation>
    <scope>NUCLEOTIDE SEQUENCE</scope>
    <source>
        <strain evidence="4">MS-P2</strain>
    </source>
</reference>
<evidence type="ECO:0000313" key="4">
    <source>
        <dbReference type="EMBL" id="QXM23369.1"/>
    </source>
</evidence>
<gene>
    <name evidence="4" type="ORF">KO353_08390</name>
</gene>
<dbReference type="RefSeq" id="WP_218284229.1">
    <property type="nucleotide sequence ID" value="NZ_CP076448.1"/>
</dbReference>
<feature type="transmembrane region" description="Helical" evidence="2">
    <location>
        <begin position="6"/>
        <end position="28"/>
    </location>
</feature>
<accession>A0A975TZI9</accession>
<protein>
    <submittedName>
        <fullName evidence="4">MCE family protein</fullName>
    </submittedName>
</protein>
<sequence>MEQKAIYFRVGVVVLAGLAMIAGLVLWVGADAFRSGGRTFETYFSESVQGLEVGASVRFRGVPVGRVTEISMALAEYPVPEAERVLGDEAFTLVVVRFEVFPERFVQRPEEEVARLVQGGLRVRMSGQGLTGVLYLEADFLDSRRFPPIAVPWQPRHPVIPSAPSTLTQFTSAAERLVARLEQARLPELIESANALITTLTETLTSGEAYRMLVEASDLVAELRAVAGQASPPLVAAAEEARRALAAVEASLNGREARQTLRNLEAATGRLPQALAAIEAAARRLDTVTADADRDIGPMLRELRLAAENLRVITENMRQYPSQVLFGAPPPRDPASAPGSVLGGAR</sequence>
<keyword evidence="2" id="KW-1133">Transmembrane helix</keyword>
<organism evidence="4 5">
    <name type="scientific">Elioraea tepida</name>
    <dbReference type="NCBI Taxonomy" id="2843330"/>
    <lineage>
        <taxon>Bacteria</taxon>
        <taxon>Pseudomonadati</taxon>
        <taxon>Pseudomonadota</taxon>
        <taxon>Alphaproteobacteria</taxon>
        <taxon>Acetobacterales</taxon>
        <taxon>Elioraeaceae</taxon>
        <taxon>Elioraea</taxon>
    </lineage>
</organism>
<evidence type="ECO:0000259" key="3">
    <source>
        <dbReference type="Pfam" id="PF02470"/>
    </source>
</evidence>
<dbReference type="InterPro" id="IPR003399">
    <property type="entry name" value="Mce/MlaD"/>
</dbReference>